<dbReference type="Gene3D" id="3.40.50.720">
    <property type="entry name" value="NAD(P)-binding Rossmann-like Domain"/>
    <property type="match status" value="1"/>
</dbReference>
<comment type="subcellular location">
    <subcellularLocation>
        <location evidence="8">Mitochondrion</location>
    </subcellularLocation>
</comment>
<comment type="caution">
    <text evidence="12">The sequence shown here is derived from an EMBL/GenBank/DDBJ whole genome shotgun (WGS) entry which is preliminary data.</text>
</comment>
<organism evidence="12 13">
    <name type="scientific">Vanilla planifolia</name>
    <name type="common">Vanilla</name>
    <dbReference type="NCBI Taxonomy" id="51239"/>
    <lineage>
        <taxon>Eukaryota</taxon>
        <taxon>Viridiplantae</taxon>
        <taxon>Streptophyta</taxon>
        <taxon>Embryophyta</taxon>
        <taxon>Tracheophyta</taxon>
        <taxon>Spermatophyta</taxon>
        <taxon>Magnoliopsida</taxon>
        <taxon>Liliopsida</taxon>
        <taxon>Asparagales</taxon>
        <taxon>Orchidaceae</taxon>
        <taxon>Vanilloideae</taxon>
        <taxon>Vanilleae</taxon>
        <taxon>Vanilla</taxon>
    </lineage>
</organism>
<evidence type="ECO:0000256" key="4">
    <source>
        <dbReference type="ARBA" id="ARBA00022827"/>
    </source>
</evidence>
<comment type="cofactor">
    <cofactor evidence="1 8 9">
        <name>FAD</name>
        <dbReference type="ChEBI" id="CHEBI:57692"/>
    </cofactor>
</comment>
<evidence type="ECO:0000256" key="5">
    <source>
        <dbReference type="ARBA" id="ARBA00022857"/>
    </source>
</evidence>
<dbReference type="InterPro" id="IPR021163">
    <property type="entry name" value="Ferredox_Rdtase_adrenod"/>
</dbReference>
<evidence type="ECO:0000256" key="3">
    <source>
        <dbReference type="ARBA" id="ARBA00022630"/>
    </source>
</evidence>
<feature type="binding site" evidence="9">
    <location>
        <position position="72"/>
    </location>
    <ligand>
        <name>FAD</name>
        <dbReference type="ChEBI" id="CHEBI:57692"/>
    </ligand>
</feature>
<dbReference type="EC" id="1.18.1.6" evidence="8"/>
<dbReference type="Proteomes" id="UP000636800">
    <property type="component" value="Chromosome 1"/>
</dbReference>
<dbReference type="EMBL" id="JADCNL010000001">
    <property type="protein sequence ID" value="KAG0499235.1"/>
    <property type="molecule type" value="Genomic_DNA"/>
</dbReference>
<feature type="binding site" evidence="10">
    <location>
        <position position="236"/>
    </location>
    <ligand>
        <name>NADP(+)</name>
        <dbReference type="ChEBI" id="CHEBI:58349"/>
    </ligand>
</feature>
<protein>
    <recommendedName>
        <fullName evidence="8">NADPH:adrenodoxin oxidoreductase, mitochondrial</fullName>
        <ecNumber evidence="8">1.18.1.6</ecNumber>
    </recommendedName>
</protein>
<dbReference type="Gene3D" id="3.50.50.60">
    <property type="entry name" value="FAD/NAD(P)-binding domain"/>
    <property type="match status" value="1"/>
</dbReference>
<evidence type="ECO:0000256" key="6">
    <source>
        <dbReference type="ARBA" id="ARBA00023002"/>
    </source>
</evidence>
<feature type="binding site" evidence="10">
    <location>
        <begin position="224"/>
        <end position="225"/>
    </location>
    <ligand>
        <name>NADP(+)</name>
        <dbReference type="ChEBI" id="CHEBI:58349"/>
    </ligand>
</feature>
<dbReference type="GO" id="GO:0005739">
    <property type="term" value="C:mitochondrion"/>
    <property type="evidence" value="ECO:0007669"/>
    <property type="project" value="UniProtKB-SubCell"/>
</dbReference>
<dbReference type="PANTHER" id="PTHR48467:SF1">
    <property type="entry name" value="GLUTAMATE SYNTHASE 1 [NADH], CHLOROPLASTIC-LIKE"/>
    <property type="match status" value="1"/>
</dbReference>
<keyword evidence="8" id="KW-0496">Mitochondrion</keyword>
<accession>A0A835RVD1</accession>
<feature type="binding site" evidence="9">
    <location>
        <position position="403"/>
    </location>
    <ligand>
        <name>FAD</name>
        <dbReference type="ChEBI" id="CHEBI:57692"/>
    </ligand>
</feature>
<keyword evidence="13" id="KW-1185">Reference proteome</keyword>
<sequence>MLCRSKYRKMGQFHLHGVRLISRRFSSLGLDRFSICVVGSGPAGFYTAEKMLKAHERVEIDILDRLPIPFGLVRSGVAPDHQETKIVVNQFSRVAKSQRCSFFGNITLGSAVTLSELREIYDVVVLAYGAESDKSLGIPGEDLNGIYSAREFVWWYNGHPDCFQMAPDLKSADTAVVLGLGNVALDVARILLRPFSELAKTDISSNALAQLERSAIRKVYLVARRGPAQAACTAKELREILGMKSLYVNIQEVDLHLTPAEEEQLRNHRVHKRVYELLSKAAAFKHGHSFEEQKELHFLFYRKPDRFLPSKDGCTVDAVRFEKTVLKENGILGEQLAVGSGQFEDTKCGLVLKSIGYKSLPIDGLPFDDRKGVVPNVKGRVVTNYQKEDEDEAVEHGLYVVGWLKRGPTGIIATNLYCAEETVSSISEDMEKGLFNCASCSPKPGREGLLQLLDERNINFVPFSGWEKIDAKEKLLGRLKNKPREKIVSWDELLNASNE</sequence>
<dbReference type="PRINTS" id="PR00419">
    <property type="entry name" value="ADXRDTASE"/>
</dbReference>
<gene>
    <name evidence="12" type="ORF">HPP92_003926</name>
</gene>
<keyword evidence="3 8" id="KW-0285">Flavoprotein</keyword>
<dbReference type="InterPro" id="IPR055275">
    <property type="entry name" value="Ferredox_Rdtase"/>
</dbReference>
<evidence type="ECO:0000313" key="12">
    <source>
        <dbReference type="EMBL" id="KAG0499235.1"/>
    </source>
</evidence>
<feature type="binding site" evidence="9">
    <location>
        <begin position="410"/>
        <end position="412"/>
    </location>
    <ligand>
        <name>FAD</name>
        <dbReference type="ChEBI" id="CHEBI:57692"/>
    </ligand>
</feature>
<evidence type="ECO:0000259" key="11">
    <source>
        <dbReference type="Pfam" id="PF07992"/>
    </source>
</evidence>
<dbReference type="InterPro" id="IPR036188">
    <property type="entry name" value="FAD/NAD-bd_sf"/>
</dbReference>
<feature type="binding site" evidence="10">
    <location>
        <position position="410"/>
    </location>
    <ligand>
        <name>NADP(+)</name>
        <dbReference type="ChEBI" id="CHEBI:58349"/>
    </ligand>
</feature>
<evidence type="ECO:0000256" key="8">
    <source>
        <dbReference type="PIRNR" id="PIRNR000362"/>
    </source>
</evidence>
<dbReference type="OrthoDB" id="1872906at2759"/>
<evidence type="ECO:0000256" key="2">
    <source>
        <dbReference type="ARBA" id="ARBA00008312"/>
    </source>
</evidence>
<feature type="domain" description="FAD/NAD(P)-binding" evidence="11">
    <location>
        <begin position="34"/>
        <end position="237"/>
    </location>
</feature>
<dbReference type="Pfam" id="PF07992">
    <property type="entry name" value="Pyr_redox_2"/>
    <property type="match status" value="1"/>
</dbReference>
<comment type="catalytic activity">
    <reaction evidence="7 8">
        <text>2 reduced [adrenodoxin] + NADP(+) + H(+) = 2 oxidized [adrenodoxin] + NADPH</text>
        <dbReference type="Rhea" id="RHEA:42312"/>
        <dbReference type="Rhea" id="RHEA-COMP:9998"/>
        <dbReference type="Rhea" id="RHEA-COMP:9999"/>
        <dbReference type="ChEBI" id="CHEBI:15378"/>
        <dbReference type="ChEBI" id="CHEBI:33737"/>
        <dbReference type="ChEBI" id="CHEBI:33738"/>
        <dbReference type="ChEBI" id="CHEBI:57783"/>
        <dbReference type="ChEBI" id="CHEBI:58349"/>
        <dbReference type="EC" id="1.18.1.6"/>
    </reaction>
</comment>
<evidence type="ECO:0000256" key="7">
    <source>
        <dbReference type="ARBA" id="ARBA00048933"/>
    </source>
</evidence>
<keyword evidence="5 8" id="KW-0521">NADP</keyword>
<dbReference type="GO" id="GO:0016491">
    <property type="term" value="F:oxidoreductase activity"/>
    <property type="evidence" value="ECO:0007669"/>
    <property type="project" value="UniProtKB-KW"/>
</dbReference>
<dbReference type="PANTHER" id="PTHR48467">
    <property type="entry name" value="GLUTAMATE SYNTHASE 1 [NADH], CHLOROPLASTIC-LIKE"/>
    <property type="match status" value="1"/>
</dbReference>
<evidence type="ECO:0000256" key="1">
    <source>
        <dbReference type="ARBA" id="ARBA00001974"/>
    </source>
</evidence>
<dbReference type="InterPro" id="IPR023753">
    <property type="entry name" value="FAD/NAD-binding_dom"/>
</dbReference>
<keyword evidence="4 8" id="KW-0274">FAD</keyword>
<evidence type="ECO:0000313" key="13">
    <source>
        <dbReference type="Proteomes" id="UP000636800"/>
    </source>
</evidence>
<dbReference type="PIRSF" id="PIRSF000362">
    <property type="entry name" value="FNR"/>
    <property type="match status" value="1"/>
</dbReference>
<evidence type="ECO:0000256" key="9">
    <source>
        <dbReference type="PIRSR" id="PIRSR000362-1"/>
    </source>
</evidence>
<reference evidence="12 13" key="1">
    <citation type="journal article" date="2020" name="Nat. Food">
        <title>A phased Vanilla planifolia genome enables genetic improvement of flavour and production.</title>
        <authorList>
            <person name="Hasing T."/>
            <person name="Tang H."/>
            <person name="Brym M."/>
            <person name="Khazi F."/>
            <person name="Huang T."/>
            <person name="Chambers A.H."/>
        </authorList>
    </citation>
    <scope>NUCLEOTIDE SEQUENCE [LARGE SCALE GENOMIC DNA]</scope>
    <source>
        <tissue evidence="12">Leaf</tissue>
    </source>
</reference>
<dbReference type="SUPFAM" id="SSF51971">
    <property type="entry name" value="Nucleotide-binding domain"/>
    <property type="match status" value="2"/>
</dbReference>
<name>A0A835RVD1_VANPL</name>
<evidence type="ECO:0000256" key="10">
    <source>
        <dbReference type="PIRSR" id="PIRSR000362-2"/>
    </source>
</evidence>
<feature type="binding site" evidence="9">
    <location>
        <position position="43"/>
    </location>
    <ligand>
        <name>FAD</name>
        <dbReference type="ChEBI" id="CHEBI:57692"/>
    </ligand>
</feature>
<feature type="binding site" evidence="9">
    <location>
        <position position="108"/>
    </location>
    <ligand>
        <name>FAD</name>
        <dbReference type="ChEBI" id="CHEBI:57692"/>
    </ligand>
</feature>
<keyword evidence="6 8" id="KW-0560">Oxidoreductase</keyword>
<dbReference type="AlphaFoldDB" id="A0A835RVD1"/>
<comment type="similarity">
    <text evidence="2 8">Belongs to the ferredoxin--NADP reductase type 1 family.</text>
</comment>
<proteinExistence type="inferred from homology"/>